<accession>A0A8J5PL46</accession>
<feature type="domain" description="Zn(2)-C6 fungal-type" evidence="3">
    <location>
        <begin position="9"/>
        <end position="37"/>
    </location>
</feature>
<dbReference type="GO" id="GO:0000981">
    <property type="term" value="F:DNA-binding transcription factor activity, RNA polymerase II-specific"/>
    <property type="evidence" value="ECO:0007669"/>
    <property type="project" value="InterPro"/>
</dbReference>
<dbReference type="EMBL" id="JAELUR010000010">
    <property type="protein sequence ID" value="KAG7426164.1"/>
    <property type="molecule type" value="Genomic_DNA"/>
</dbReference>
<dbReference type="Proteomes" id="UP000693942">
    <property type="component" value="Unassembled WGS sequence"/>
</dbReference>
<comment type="caution">
    <text evidence="4">The sequence shown here is derived from an EMBL/GenBank/DDBJ whole genome shotgun (WGS) entry which is preliminary data.</text>
</comment>
<keyword evidence="2" id="KW-0812">Transmembrane</keyword>
<dbReference type="PANTHER" id="PTHR38111">
    <property type="entry name" value="ZN(2)-C6 FUNGAL-TYPE DOMAIN-CONTAINING PROTEIN-RELATED"/>
    <property type="match status" value="1"/>
</dbReference>
<dbReference type="AlphaFoldDB" id="A0A8J5PL46"/>
<sequence>MVGVPKSKGCLLCLQRSVKCDEERPSCAQCRRGGRACPGYVREMKFVDEGPKQMEGIMEIQFSIFEKEGLTGGWTSRAPSKLNATKYSLPSYQPCFRLDPPRRKSHSSAAGYGIFHLAWAAVQFWIMLLCQ</sequence>
<evidence type="ECO:0000256" key="2">
    <source>
        <dbReference type="SAM" id="Phobius"/>
    </source>
</evidence>
<keyword evidence="1" id="KW-0539">Nucleus</keyword>
<organism evidence="4 5">
    <name type="scientific">Fusarium oxysporum f. sp. raphani</name>
    <dbReference type="NCBI Taxonomy" id="96318"/>
    <lineage>
        <taxon>Eukaryota</taxon>
        <taxon>Fungi</taxon>
        <taxon>Dikarya</taxon>
        <taxon>Ascomycota</taxon>
        <taxon>Pezizomycotina</taxon>
        <taxon>Sordariomycetes</taxon>
        <taxon>Hypocreomycetidae</taxon>
        <taxon>Hypocreales</taxon>
        <taxon>Nectriaceae</taxon>
        <taxon>Fusarium</taxon>
        <taxon>Fusarium oxysporum species complex</taxon>
    </lineage>
</organism>
<protein>
    <submittedName>
        <fullName evidence="4">Beauvericin cluster-specific repressor BEA4</fullName>
    </submittedName>
</protein>
<gene>
    <name evidence="4" type="primary">BEA4-1</name>
    <name evidence="4" type="ORF">Forpi1262_v012892</name>
</gene>
<reference evidence="4" key="1">
    <citation type="submission" date="2021-04" db="EMBL/GenBank/DDBJ databases">
        <title>First draft genome resource for Brassicaceae pathogens Fusarium oxysporum f. sp. raphani and Fusarium oxysporum f. sp. rapae.</title>
        <authorList>
            <person name="Asai S."/>
        </authorList>
    </citation>
    <scope>NUCLEOTIDE SEQUENCE</scope>
    <source>
        <strain evidence="4">Tf1262</strain>
    </source>
</reference>
<dbReference type="CDD" id="cd00067">
    <property type="entry name" value="GAL4"/>
    <property type="match status" value="1"/>
</dbReference>
<name>A0A8J5PL46_FUSOX</name>
<dbReference type="InterPro" id="IPR001138">
    <property type="entry name" value="Zn2Cys6_DnaBD"/>
</dbReference>
<proteinExistence type="predicted"/>
<feature type="transmembrane region" description="Helical" evidence="2">
    <location>
        <begin position="109"/>
        <end position="128"/>
    </location>
</feature>
<dbReference type="Pfam" id="PF00172">
    <property type="entry name" value="Zn_clus"/>
    <property type="match status" value="1"/>
</dbReference>
<dbReference type="PANTHER" id="PTHR38111:SF5">
    <property type="entry name" value="TRANSCRIPTION FACTOR DOMAIN-CONTAINING PROTEIN"/>
    <property type="match status" value="1"/>
</dbReference>
<keyword evidence="2" id="KW-1133">Transmembrane helix</keyword>
<keyword evidence="2" id="KW-0472">Membrane</keyword>
<dbReference type="PROSITE" id="PS50048">
    <property type="entry name" value="ZN2_CY6_FUNGAL_2"/>
    <property type="match status" value="1"/>
</dbReference>
<evidence type="ECO:0000313" key="4">
    <source>
        <dbReference type="EMBL" id="KAG7426164.1"/>
    </source>
</evidence>
<evidence type="ECO:0000259" key="3">
    <source>
        <dbReference type="PROSITE" id="PS50048"/>
    </source>
</evidence>
<dbReference type="InterPro" id="IPR053178">
    <property type="entry name" value="Osmoadaptation_assoc"/>
</dbReference>
<dbReference type="SMART" id="SM00066">
    <property type="entry name" value="GAL4"/>
    <property type="match status" value="1"/>
</dbReference>
<dbReference type="GO" id="GO:0008270">
    <property type="term" value="F:zinc ion binding"/>
    <property type="evidence" value="ECO:0007669"/>
    <property type="project" value="InterPro"/>
</dbReference>
<evidence type="ECO:0000313" key="5">
    <source>
        <dbReference type="Proteomes" id="UP000693942"/>
    </source>
</evidence>
<evidence type="ECO:0000256" key="1">
    <source>
        <dbReference type="ARBA" id="ARBA00023242"/>
    </source>
</evidence>